<dbReference type="GO" id="GO:0003723">
    <property type="term" value="F:RNA binding"/>
    <property type="evidence" value="ECO:0007669"/>
    <property type="project" value="InterPro"/>
</dbReference>
<gene>
    <name evidence="12" type="ORF">Mucpa_1883</name>
</gene>
<dbReference type="CDD" id="cd01651">
    <property type="entry name" value="RT_G2_intron"/>
    <property type="match status" value="1"/>
</dbReference>
<dbReference type="EMBL" id="CM001403">
    <property type="protein sequence ID" value="EHQ26030.1"/>
    <property type="molecule type" value="Genomic_DNA"/>
</dbReference>
<dbReference type="GO" id="GO:0003964">
    <property type="term" value="F:RNA-directed DNA polymerase activity"/>
    <property type="evidence" value="ECO:0007669"/>
    <property type="project" value="UniProtKB-KW"/>
</dbReference>
<dbReference type="Pfam" id="PF08388">
    <property type="entry name" value="GIIM"/>
    <property type="match status" value="1"/>
</dbReference>
<comment type="catalytic activity">
    <reaction evidence="9">
        <text>DNA(n) + a 2'-deoxyribonucleoside 5'-triphosphate = DNA(n+1) + diphosphate</text>
        <dbReference type="Rhea" id="RHEA:22508"/>
        <dbReference type="Rhea" id="RHEA-COMP:17339"/>
        <dbReference type="Rhea" id="RHEA-COMP:17340"/>
        <dbReference type="ChEBI" id="CHEBI:33019"/>
        <dbReference type="ChEBI" id="CHEBI:61560"/>
        <dbReference type="ChEBI" id="CHEBI:173112"/>
        <dbReference type="EC" id="2.7.7.49"/>
    </reaction>
</comment>
<feature type="domain" description="Reverse transcriptase" evidence="11">
    <location>
        <begin position="93"/>
        <end position="321"/>
    </location>
</feature>
<protein>
    <recommendedName>
        <fullName evidence="1">RNA-directed DNA polymerase</fullName>
        <ecNumber evidence="1">2.7.7.49</ecNumber>
    </recommendedName>
</protein>
<keyword evidence="5" id="KW-0460">Magnesium</keyword>
<dbReference type="GO" id="GO:0051607">
    <property type="term" value="P:defense response to virus"/>
    <property type="evidence" value="ECO:0007669"/>
    <property type="project" value="UniProtKB-KW"/>
</dbReference>
<evidence type="ECO:0000259" key="11">
    <source>
        <dbReference type="PROSITE" id="PS50878"/>
    </source>
</evidence>
<keyword evidence="3" id="KW-0548">Nucleotidyltransferase</keyword>
<evidence type="ECO:0000256" key="9">
    <source>
        <dbReference type="ARBA" id="ARBA00048173"/>
    </source>
</evidence>
<accession>H1YBR7</accession>
<organism evidence="12 13">
    <name type="scientific">Mucilaginibacter paludis DSM 18603</name>
    <dbReference type="NCBI Taxonomy" id="714943"/>
    <lineage>
        <taxon>Bacteria</taxon>
        <taxon>Pseudomonadati</taxon>
        <taxon>Bacteroidota</taxon>
        <taxon>Sphingobacteriia</taxon>
        <taxon>Sphingobacteriales</taxon>
        <taxon>Sphingobacteriaceae</taxon>
        <taxon>Mucilaginibacter</taxon>
    </lineage>
</organism>
<sequence>MIQKKEAESKDNPKAIIRGEHPEGVRSNNGADTSVPITGQPTPAIKDLMAQVLSTANMLMAYKRVVVNNGSAGVDGMKVEGLKPYLQSNWSSIKEQLEQGTYYPKAVRKVEIPKPGGGGMRMLGIPTAVDRLITQAIQQVLSPIWEETFSDGSYGFRPGRSAADAVKKAQTYQEEGLKIVVDIDLSKFFDEVNHSRLMSRLMERTPGEWQLHRLIHRYLKAGIMEGGLTSSRDKGTPQGSPLSPLLSNIVLDELDKELETRGHKFVRYADDCNVYVSKQRSGERVYASLTRFLESKMRLKVNKEKSKVDKPRNRKFLGFSFYSKRGGVGIRISPGSVERVYKKVKALCRQGRGWNLGRFIKELLNPYLRGWVNYYRVADAKSILEQLDEWIRRRLRLILWRQWKHRWTRRNKLVAAGLSEQRAVESAFNDRGPWWNSGASHMNQAITKRYFQKLELVSLLDRYLDYNKSVTIGTAVYGTVRTVV</sequence>
<dbReference type="InterPro" id="IPR051083">
    <property type="entry name" value="GrpII_Intron_Splice-Mob/Def"/>
</dbReference>
<dbReference type="InterPro" id="IPR013597">
    <property type="entry name" value="Mat_intron_G2"/>
</dbReference>
<dbReference type="Pfam" id="PF00078">
    <property type="entry name" value="RVT_1"/>
    <property type="match status" value="1"/>
</dbReference>
<dbReference type="InterPro" id="IPR043502">
    <property type="entry name" value="DNA/RNA_pol_sf"/>
</dbReference>
<keyword evidence="13" id="KW-1185">Reference proteome</keyword>
<evidence type="ECO:0000256" key="2">
    <source>
        <dbReference type="ARBA" id="ARBA00022679"/>
    </source>
</evidence>
<dbReference type="SUPFAM" id="SSF56672">
    <property type="entry name" value="DNA/RNA polymerases"/>
    <property type="match status" value="1"/>
</dbReference>
<dbReference type="EC" id="2.7.7.49" evidence="1"/>
<dbReference type="NCBIfam" id="TIGR04416">
    <property type="entry name" value="group_II_RT_mat"/>
    <property type="match status" value="1"/>
</dbReference>
<evidence type="ECO:0000256" key="5">
    <source>
        <dbReference type="ARBA" id="ARBA00022842"/>
    </source>
</evidence>
<keyword evidence="7" id="KW-0051">Antiviral defense</keyword>
<dbReference type="AlphaFoldDB" id="H1YBR7"/>
<dbReference type="PANTHER" id="PTHR34047">
    <property type="entry name" value="NUCLEAR INTRON MATURASE 1, MITOCHONDRIAL-RELATED"/>
    <property type="match status" value="1"/>
</dbReference>
<feature type="compositionally biased region" description="Polar residues" evidence="10">
    <location>
        <begin position="26"/>
        <end position="39"/>
    </location>
</feature>
<dbReference type="Proteomes" id="UP000002774">
    <property type="component" value="Chromosome"/>
</dbReference>
<evidence type="ECO:0000256" key="3">
    <source>
        <dbReference type="ARBA" id="ARBA00022695"/>
    </source>
</evidence>
<dbReference type="InterPro" id="IPR030931">
    <property type="entry name" value="Group_II_RT_mat"/>
</dbReference>
<name>H1YBR7_9SPHI</name>
<comment type="similarity">
    <text evidence="8">Belongs to the bacterial reverse transcriptase family.</text>
</comment>
<dbReference type="OrthoDB" id="9780724at2"/>
<feature type="compositionally biased region" description="Basic and acidic residues" evidence="10">
    <location>
        <begin position="1"/>
        <end position="24"/>
    </location>
</feature>
<keyword evidence="4" id="KW-0479">Metal-binding</keyword>
<evidence type="ECO:0000256" key="10">
    <source>
        <dbReference type="SAM" id="MobiDB-lite"/>
    </source>
</evidence>
<evidence type="ECO:0000256" key="4">
    <source>
        <dbReference type="ARBA" id="ARBA00022723"/>
    </source>
</evidence>
<evidence type="ECO:0000256" key="8">
    <source>
        <dbReference type="ARBA" id="ARBA00034120"/>
    </source>
</evidence>
<feature type="region of interest" description="Disordered" evidence="10">
    <location>
        <begin position="1"/>
        <end position="39"/>
    </location>
</feature>
<dbReference type="HOGENOM" id="CLU_013584_2_1_10"/>
<dbReference type="PANTHER" id="PTHR34047:SF8">
    <property type="entry name" value="PROTEIN YKFC"/>
    <property type="match status" value="1"/>
</dbReference>
<dbReference type="InterPro" id="IPR000123">
    <property type="entry name" value="Reverse_transcriptase_msDNA"/>
</dbReference>
<dbReference type="PRINTS" id="PR00866">
    <property type="entry name" value="RNADNAPOLMS"/>
</dbReference>
<dbReference type="RefSeq" id="WP_008505972.1">
    <property type="nucleotide sequence ID" value="NZ_CM001403.1"/>
</dbReference>
<proteinExistence type="inferred from homology"/>
<dbReference type="STRING" id="714943.Mucpa_1883"/>
<dbReference type="PROSITE" id="PS50878">
    <property type="entry name" value="RT_POL"/>
    <property type="match status" value="1"/>
</dbReference>
<dbReference type="GO" id="GO:0046872">
    <property type="term" value="F:metal ion binding"/>
    <property type="evidence" value="ECO:0007669"/>
    <property type="project" value="UniProtKB-KW"/>
</dbReference>
<dbReference type="eggNOG" id="COG3344">
    <property type="taxonomic scope" value="Bacteria"/>
</dbReference>
<keyword evidence="2" id="KW-0808">Transferase</keyword>
<evidence type="ECO:0000256" key="6">
    <source>
        <dbReference type="ARBA" id="ARBA00022918"/>
    </source>
</evidence>
<reference evidence="12" key="1">
    <citation type="submission" date="2011-09" db="EMBL/GenBank/DDBJ databases">
        <title>The permanent draft genome of Mucilaginibacter paludis DSM 18603.</title>
        <authorList>
            <consortium name="US DOE Joint Genome Institute (JGI-PGF)"/>
            <person name="Lucas S."/>
            <person name="Han J."/>
            <person name="Lapidus A."/>
            <person name="Bruce D."/>
            <person name="Goodwin L."/>
            <person name="Pitluck S."/>
            <person name="Peters L."/>
            <person name="Kyrpides N."/>
            <person name="Mavromatis K."/>
            <person name="Ivanova N."/>
            <person name="Mikhailova N."/>
            <person name="Held B."/>
            <person name="Detter J.C."/>
            <person name="Tapia R."/>
            <person name="Han C."/>
            <person name="Land M."/>
            <person name="Hauser L."/>
            <person name="Markowitz V."/>
            <person name="Cheng J.-F."/>
            <person name="Hugenholtz P."/>
            <person name="Woyke T."/>
            <person name="Wu D."/>
            <person name="Tindall B."/>
            <person name="Brambilla E."/>
            <person name="Klenk H.-P."/>
            <person name="Eisen J.A."/>
        </authorList>
    </citation>
    <scope>NUCLEOTIDE SEQUENCE [LARGE SCALE GENOMIC DNA]</scope>
    <source>
        <strain evidence="12">DSM 18603</strain>
    </source>
</reference>
<evidence type="ECO:0000256" key="7">
    <source>
        <dbReference type="ARBA" id="ARBA00023118"/>
    </source>
</evidence>
<keyword evidence="6 12" id="KW-0695">RNA-directed DNA polymerase</keyword>
<evidence type="ECO:0000313" key="13">
    <source>
        <dbReference type="Proteomes" id="UP000002774"/>
    </source>
</evidence>
<evidence type="ECO:0000256" key="1">
    <source>
        <dbReference type="ARBA" id="ARBA00012493"/>
    </source>
</evidence>
<evidence type="ECO:0000313" key="12">
    <source>
        <dbReference type="EMBL" id="EHQ26030.1"/>
    </source>
</evidence>
<dbReference type="InterPro" id="IPR000477">
    <property type="entry name" value="RT_dom"/>
</dbReference>